<keyword evidence="1" id="KW-0677">Repeat</keyword>
<gene>
    <name evidence="5" type="ORF">Rhal01_00401</name>
</gene>
<keyword evidence="2" id="KW-0175">Coiled coil</keyword>
<evidence type="ECO:0000313" key="5">
    <source>
        <dbReference type="EMBL" id="GAA5494242.1"/>
    </source>
</evidence>
<proteinExistence type="predicted"/>
<accession>A0ABP9V0V0</accession>
<keyword evidence="3" id="KW-0472">Membrane</keyword>
<feature type="coiled-coil region" evidence="2">
    <location>
        <begin position="106"/>
        <end position="133"/>
    </location>
</feature>
<evidence type="ECO:0000256" key="1">
    <source>
        <dbReference type="ARBA" id="ARBA00022737"/>
    </source>
</evidence>
<dbReference type="InterPro" id="IPR039448">
    <property type="entry name" value="Beta_helix"/>
</dbReference>
<protein>
    <recommendedName>
        <fullName evidence="4">Right handed beta helix domain-containing protein</fullName>
    </recommendedName>
</protein>
<dbReference type="InterPro" id="IPR051550">
    <property type="entry name" value="SCF-Subunits/Alg-Epimerases"/>
</dbReference>
<dbReference type="InterPro" id="IPR011050">
    <property type="entry name" value="Pectin_lyase_fold/virulence"/>
</dbReference>
<dbReference type="PANTHER" id="PTHR22990:SF15">
    <property type="entry name" value="F-BOX ONLY PROTEIN 10"/>
    <property type="match status" value="1"/>
</dbReference>
<feature type="domain" description="Right handed beta helix" evidence="4">
    <location>
        <begin position="415"/>
        <end position="566"/>
    </location>
</feature>
<keyword evidence="3" id="KW-1133">Transmembrane helix</keyword>
<evidence type="ECO:0000313" key="6">
    <source>
        <dbReference type="Proteomes" id="UP001424741"/>
    </source>
</evidence>
<dbReference type="PANTHER" id="PTHR22990">
    <property type="entry name" value="F-BOX ONLY PROTEIN"/>
    <property type="match status" value="1"/>
</dbReference>
<dbReference type="InterPro" id="IPR006626">
    <property type="entry name" value="PbH1"/>
</dbReference>
<keyword evidence="6" id="KW-1185">Reference proteome</keyword>
<reference evidence="5 6" key="1">
    <citation type="submission" date="2024-02" db="EMBL/GenBank/DDBJ databases">
        <title>Rubritalea halochordaticola NBRC 107102.</title>
        <authorList>
            <person name="Ichikawa N."/>
            <person name="Katano-Makiyama Y."/>
            <person name="Hidaka K."/>
        </authorList>
    </citation>
    <scope>NUCLEOTIDE SEQUENCE [LARGE SCALE GENOMIC DNA]</scope>
    <source>
        <strain evidence="5 6">NBRC 107102</strain>
    </source>
</reference>
<sequence>MRAEEACSTRTQKKGMPWIKIAILVTVLMIAGAVAVQYFKWQETAASEKRLAEQSAVQRKQNSRKAVEDAQNFLKQEDLARAERSILLAEGLDTDGELSGDIFQLKAKYKILKAKADEELEALKKREAKADEIISEINNLLAGAEIEAILPQLENKLSSLDQIEKEGVSDACRKRIRQINSQIDTSRREANIKRLQNLLAEAVLLQTEEEVAGVLKAIQARAARHPIPAELQEKIANASKELQQRLQTIQVVKNFQVNLSKENWIDAEQSITAMESLGLGDAQIQQYRLRFQELRAHAEKRDRRVQMLMGEFKRMDTSRFNAAAFSKLDQILEMAPEHAEALALKKRLSTTLDQIRVPGDVADIDEAVKWVNSGGRILLGEGLFYAEIELEKSLKIEGQGVNKTFIESKCAHGPAIYIKQKEGKVNIKGLTVKGIGYIDDQHRHALILVASNASFENCEFVKAPGHGVAVISGKLEMMGCKVSQSGWDGVTIKGKDSQAALTDCLFDENAEHGVDFWDGSSGTVFRSKIASSSGSGLVVTGGSRVTLAQCTVEKNRETGVYIADGSLVKMDKVLSQGNLLSGVAIQGDLTSVEMSIVASAGNDQAGYFIQGNPTIHGLNQATAENNKQGKIVRK</sequence>
<dbReference type="SUPFAM" id="SSF51126">
    <property type="entry name" value="Pectin lyase-like"/>
    <property type="match status" value="1"/>
</dbReference>
<organism evidence="5 6">
    <name type="scientific">Rubritalea halochordaticola</name>
    <dbReference type="NCBI Taxonomy" id="714537"/>
    <lineage>
        <taxon>Bacteria</taxon>
        <taxon>Pseudomonadati</taxon>
        <taxon>Verrucomicrobiota</taxon>
        <taxon>Verrucomicrobiia</taxon>
        <taxon>Verrucomicrobiales</taxon>
        <taxon>Rubritaleaceae</taxon>
        <taxon>Rubritalea</taxon>
    </lineage>
</organism>
<keyword evidence="3" id="KW-0812">Transmembrane</keyword>
<dbReference type="InterPro" id="IPR012334">
    <property type="entry name" value="Pectin_lyas_fold"/>
</dbReference>
<evidence type="ECO:0000259" key="4">
    <source>
        <dbReference type="Pfam" id="PF13229"/>
    </source>
</evidence>
<evidence type="ECO:0000256" key="2">
    <source>
        <dbReference type="SAM" id="Coils"/>
    </source>
</evidence>
<comment type="caution">
    <text evidence="5">The sequence shown here is derived from an EMBL/GenBank/DDBJ whole genome shotgun (WGS) entry which is preliminary data.</text>
</comment>
<name>A0ABP9V0V0_9BACT</name>
<dbReference type="Gene3D" id="2.160.20.10">
    <property type="entry name" value="Single-stranded right-handed beta-helix, Pectin lyase-like"/>
    <property type="match status" value="1"/>
</dbReference>
<dbReference type="SMART" id="SM00710">
    <property type="entry name" value="PbH1"/>
    <property type="match status" value="5"/>
</dbReference>
<dbReference type="EMBL" id="BAABRL010000001">
    <property type="protein sequence ID" value="GAA5494242.1"/>
    <property type="molecule type" value="Genomic_DNA"/>
</dbReference>
<dbReference type="Proteomes" id="UP001424741">
    <property type="component" value="Unassembled WGS sequence"/>
</dbReference>
<dbReference type="Pfam" id="PF13229">
    <property type="entry name" value="Beta_helix"/>
    <property type="match status" value="1"/>
</dbReference>
<feature type="transmembrane region" description="Helical" evidence="3">
    <location>
        <begin position="21"/>
        <end position="39"/>
    </location>
</feature>
<evidence type="ECO:0000256" key="3">
    <source>
        <dbReference type="SAM" id="Phobius"/>
    </source>
</evidence>